<evidence type="ECO:0000256" key="7">
    <source>
        <dbReference type="ARBA" id="ARBA00022630"/>
    </source>
</evidence>
<evidence type="ECO:0000256" key="1">
    <source>
        <dbReference type="ARBA" id="ARBA00001974"/>
    </source>
</evidence>
<evidence type="ECO:0000259" key="12">
    <source>
        <dbReference type="Pfam" id="PF00441"/>
    </source>
</evidence>
<dbReference type="InterPro" id="IPR013786">
    <property type="entry name" value="AcylCoA_DH/ox_N"/>
</dbReference>
<dbReference type="Pfam" id="PF09317">
    <property type="entry name" value="ACDH_C"/>
    <property type="match status" value="1"/>
</dbReference>
<keyword evidence="7" id="KW-0285">Flavoprotein</keyword>
<sequence length="798" mass="86963">MISSVLLALLVVLGVILFVPPLRRALISNRMLKFFRRILPQISQTEQEALDAGTVWWDGDLFSGKPDWNKLLAYPKPKLSAEEKSFLAGPVEQLCAMLDEWHITRELHDLPPHVWQFIKDNGFFGMIIPRQYGGHGFSALAHSEVVMKISSRSGTAAVSVMVPNSLGPAELLLHYGTEEQKDYYLPRLAKGKEVPCFALTGPDAGSDAGSIPDFGIVCHGEFNGDENVLGMRVTWEKRYITLGPVATLLGLAFKLHDPDGLLGDEKDLGITLALIPTHTPGVNIGRRHFPLDAAFQNGPNSGKDVFIPMDWVIGGRDGIGCGWRMLMNCLAAGRSISLPATSTGAAKLAARTSGAYSRVRVQFKMPIGRFEGVEEALARIGGNTYMMDAARVMTVGAVDLGEKPSVISAIVKYHLTERGRQVINDAMDIHGGKGICMGPSNYLGRNYQHIPVSITVEGANILTRSMIIFGQGAIRCHPYVLREIRAANDSNAARASVEFDRALMGHIVFSIGNGMRSLLHGLTGGYLASAPGSVGPEVQGYYSQLTRFSAAFALLADISLLVLGGSLKRRERLSARLGDILSMLYLCSATLKRFKDDDRPAADLPLLHWSMRDALYRMQEAFDGLMGNFPGGAVGMRLLRFLVFPLGKSFSPPSDELSHKVAKLMLTPGEARDRLTTGIYVPESAEEPLGILEQALRCAVVSEAVESKLRAAVKAGRIPAQREEKITAALKQRVITTNELELMGKMETLRRRVIMVDDFPADFGSEPHAGPEPAETIPEMAAEVTHDTASQQPARTLD</sequence>
<evidence type="ECO:0000256" key="11">
    <source>
        <dbReference type="ARBA" id="ARBA00049247"/>
    </source>
</evidence>
<dbReference type="SUPFAM" id="SSF56645">
    <property type="entry name" value="Acyl-CoA dehydrogenase NM domain-like"/>
    <property type="match status" value="1"/>
</dbReference>
<dbReference type="Proteomes" id="UP000183471">
    <property type="component" value="Unassembled WGS sequence"/>
</dbReference>
<dbReference type="NCBIfam" id="NF007000">
    <property type="entry name" value="PRK09463.1"/>
    <property type="match status" value="1"/>
</dbReference>
<comment type="catalytic activity">
    <reaction evidence="11">
        <text>a long-chain 2,3-saturated fatty acyl-CoA + oxidized [electron-transfer flavoprotein] + H(+) = a long-chain (2E)-enoyl-CoA + reduced [electron-transfer flavoprotein]</text>
        <dbReference type="Rhea" id="RHEA:17721"/>
        <dbReference type="Rhea" id="RHEA-COMP:10685"/>
        <dbReference type="Rhea" id="RHEA-COMP:10686"/>
        <dbReference type="ChEBI" id="CHEBI:15378"/>
        <dbReference type="ChEBI" id="CHEBI:57692"/>
        <dbReference type="ChEBI" id="CHEBI:58307"/>
        <dbReference type="ChEBI" id="CHEBI:83721"/>
        <dbReference type="ChEBI" id="CHEBI:83727"/>
        <dbReference type="EC" id="1.3.8.8"/>
    </reaction>
</comment>
<dbReference type="InterPro" id="IPR036250">
    <property type="entry name" value="AcylCo_DH-like_C"/>
</dbReference>
<evidence type="ECO:0000256" key="10">
    <source>
        <dbReference type="ARBA" id="ARBA00047882"/>
    </source>
</evidence>
<proteinExistence type="inferred from homology"/>
<dbReference type="Gene3D" id="2.40.110.10">
    <property type="entry name" value="Butyryl-CoA Dehydrogenase, subunit A, domain 2"/>
    <property type="match status" value="1"/>
</dbReference>
<evidence type="ECO:0000256" key="2">
    <source>
        <dbReference type="ARBA" id="ARBA00005005"/>
    </source>
</evidence>
<dbReference type="PANTHER" id="PTHR48083">
    <property type="entry name" value="MEDIUM-CHAIN SPECIFIC ACYL-COA DEHYDROGENASE, MITOCHONDRIAL-RELATED"/>
    <property type="match status" value="1"/>
</dbReference>
<evidence type="ECO:0000256" key="4">
    <source>
        <dbReference type="ARBA" id="ARBA00012033"/>
    </source>
</evidence>
<evidence type="ECO:0000256" key="9">
    <source>
        <dbReference type="ARBA" id="ARBA00023002"/>
    </source>
</evidence>
<dbReference type="InterPro" id="IPR009075">
    <property type="entry name" value="AcylCo_DH/oxidase_C"/>
</dbReference>
<feature type="domain" description="Acyl-CoA dehydrogenase C-terminal bacterial-type" evidence="14">
    <location>
        <begin position="474"/>
        <end position="759"/>
    </location>
</feature>
<gene>
    <name evidence="15" type="ORF">SAMN05216402_0481</name>
</gene>
<evidence type="ECO:0000313" key="15">
    <source>
        <dbReference type="EMBL" id="SDQ34501.1"/>
    </source>
</evidence>
<evidence type="ECO:0000256" key="3">
    <source>
        <dbReference type="ARBA" id="ARBA00009347"/>
    </source>
</evidence>
<dbReference type="EMBL" id="FNKY01000001">
    <property type="protein sequence ID" value="SDQ34501.1"/>
    <property type="molecule type" value="Genomic_DNA"/>
</dbReference>
<dbReference type="InterPro" id="IPR037069">
    <property type="entry name" value="AcylCoA_DH/ox_N_sf"/>
</dbReference>
<evidence type="ECO:0000259" key="14">
    <source>
        <dbReference type="Pfam" id="PF09317"/>
    </source>
</evidence>
<evidence type="ECO:0000259" key="13">
    <source>
        <dbReference type="Pfam" id="PF02771"/>
    </source>
</evidence>
<comment type="cofactor">
    <cofactor evidence="1">
        <name>FAD</name>
        <dbReference type="ChEBI" id="CHEBI:57692"/>
    </cofactor>
</comment>
<protein>
    <recommendedName>
        <fullName evidence="6">Acyl-coenzyme A dehydrogenase</fullName>
        <ecNumber evidence="4">1.3.8.7</ecNumber>
        <ecNumber evidence="5">1.3.8.8</ecNumber>
    </recommendedName>
</protein>
<comment type="caution">
    <text evidence="15">The sequence shown here is derived from an EMBL/GenBank/DDBJ whole genome shotgun (WGS) entry which is preliminary data.</text>
</comment>
<dbReference type="Gene3D" id="1.20.140.10">
    <property type="entry name" value="Butyryl-CoA Dehydrogenase, subunit A, domain 3"/>
    <property type="match status" value="1"/>
</dbReference>
<evidence type="ECO:0000313" key="16">
    <source>
        <dbReference type="Proteomes" id="UP000183471"/>
    </source>
</evidence>
<dbReference type="Gene3D" id="1.10.540.10">
    <property type="entry name" value="Acyl-CoA dehydrogenase/oxidase, N-terminal domain"/>
    <property type="match status" value="1"/>
</dbReference>
<dbReference type="InterPro" id="IPR015396">
    <property type="entry name" value="FadE_C"/>
</dbReference>
<feature type="domain" description="Acyl-CoA dehydrogenase/oxidase C-terminal" evidence="12">
    <location>
        <begin position="322"/>
        <end position="467"/>
    </location>
</feature>
<name>A0ABY0T6M7_9PROT</name>
<dbReference type="SUPFAM" id="SSF47203">
    <property type="entry name" value="Acyl-CoA dehydrogenase C-terminal domain-like"/>
    <property type="match status" value="1"/>
</dbReference>
<evidence type="ECO:0000256" key="5">
    <source>
        <dbReference type="ARBA" id="ARBA00012040"/>
    </source>
</evidence>
<dbReference type="CDD" id="cd00567">
    <property type="entry name" value="ACAD"/>
    <property type="match status" value="1"/>
</dbReference>
<reference evidence="15 16" key="1">
    <citation type="submission" date="2016-10" db="EMBL/GenBank/DDBJ databases">
        <authorList>
            <person name="Varghese N."/>
            <person name="Submissions S."/>
        </authorList>
    </citation>
    <scope>NUCLEOTIDE SEQUENCE [LARGE SCALE GENOMIC DNA]</scope>
    <source>
        <strain evidence="15 16">Nl1</strain>
    </source>
</reference>
<dbReference type="EC" id="1.3.8.8" evidence="5"/>
<dbReference type="InterPro" id="IPR046373">
    <property type="entry name" value="Acyl-CoA_Oxase/DH_mid-dom_sf"/>
</dbReference>
<organism evidence="15 16">
    <name type="scientific">Nitrosospira multiformis</name>
    <dbReference type="NCBI Taxonomy" id="1231"/>
    <lineage>
        <taxon>Bacteria</taxon>
        <taxon>Pseudomonadati</taxon>
        <taxon>Pseudomonadota</taxon>
        <taxon>Betaproteobacteria</taxon>
        <taxon>Nitrosomonadales</taxon>
        <taxon>Nitrosomonadaceae</taxon>
        <taxon>Nitrosospira</taxon>
    </lineage>
</organism>
<comment type="similarity">
    <text evidence="3">Belongs to the acyl-CoA dehydrogenase family.</text>
</comment>
<keyword evidence="16" id="KW-1185">Reference proteome</keyword>
<feature type="domain" description="Acyl-CoA dehydrogenase/oxidase N-terminal" evidence="13">
    <location>
        <begin position="99"/>
        <end position="192"/>
    </location>
</feature>
<accession>A0ABY0T6M7</accession>
<dbReference type="EC" id="1.3.8.7" evidence="4"/>
<dbReference type="InterPro" id="IPR009100">
    <property type="entry name" value="AcylCoA_DH/oxidase_NM_dom_sf"/>
</dbReference>
<keyword evidence="9" id="KW-0560">Oxidoreductase</keyword>
<evidence type="ECO:0000256" key="8">
    <source>
        <dbReference type="ARBA" id="ARBA00022827"/>
    </source>
</evidence>
<comment type="catalytic activity">
    <reaction evidence="10">
        <text>a medium-chain 2,3-saturated fatty acyl-CoA + oxidized [electron-transfer flavoprotein] + H(+) = a medium-chain (2E)-enoyl-CoA + reduced [electron-transfer flavoprotein]</text>
        <dbReference type="Rhea" id="RHEA:14477"/>
        <dbReference type="Rhea" id="RHEA-COMP:10685"/>
        <dbReference type="Rhea" id="RHEA-COMP:10686"/>
        <dbReference type="ChEBI" id="CHEBI:15378"/>
        <dbReference type="ChEBI" id="CHEBI:57692"/>
        <dbReference type="ChEBI" id="CHEBI:58307"/>
        <dbReference type="ChEBI" id="CHEBI:83723"/>
        <dbReference type="ChEBI" id="CHEBI:83726"/>
        <dbReference type="EC" id="1.3.8.7"/>
    </reaction>
</comment>
<dbReference type="Pfam" id="PF00441">
    <property type="entry name" value="Acyl-CoA_dh_1"/>
    <property type="match status" value="1"/>
</dbReference>
<evidence type="ECO:0000256" key="6">
    <source>
        <dbReference type="ARBA" id="ARBA00020144"/>
    </source>
</evidence>
<keyword evidence="8" id="KW-0274">FAD</keyword>
<dbReference type="InterPro" id="IPR050741">
    <property type="entry name" value="Acyl-CoA_dehydrogenase"/>
</dbReference>
<dbReference type="NCBIfam" id="NF009586">
    <property type="entry name" value="PRK13026.1"/>
    <property type="match status" value="1"/>
</dbReference>
<comment type="pathway">
    <text evidence="2">Lipid metabolism; fatty acid beta-oxidation.</text>
</comment>
<dbReference type="PANTHER" id="PTHR48083:SF33">
    <property type="entry name" value="ACYL-COENZYME A DEHYDROGENASE"/>
    <property type="match status" value="1"/>
</dbReference>
<dbReference type="Pfam" id="PF02771">
    <property type="entry name" value="Acyl-CoA_dh_N"/>
    <property type="match status" value="1"/>
</dbReference>
<dbReference type="RefSeq" id="WP_074630626.1">
    <property type="nucleotide sequence ID" value="NZ_FNKY01000001.1"/>
</dbReference>